<dbReference type="InterPro" id="IPR009006">
    <property type="entry name" value="Ala_racemase/Decarboxylase_C"/>
</dbReference>
<feature type="domain" description="Orn/DAP/Arg decarboxylase 2 C-terminal" evidence="9">
    <location>
        <begin position="29"/>
        <end position="371"/>
    </location>
</feature>
<evidence type="ECO:0000256" key="5">
    <source>
        <dbReference type="HAMAP-Rule" id="MF_02120"/>
    </source>
</evidence>
<dbReference type="SUPFAM" id="SSF50621">
    <property type="entry name" value="Alanine racemase C-terminal domain-like"/>
    <property type="match status" value="1"/>
</dbReference>
<dbReference type="InterPro" id="IPR000183">
    <property type="entry name" value="Orn/DAP/Arg_de-COase"/>
</dbReference>
<dbReference type="InterPro" id="IPR022657">
    <property type="entry name" value="De-COase2_CS"/>
</dbReference>
<dbReference type="Gene3D" id="3.20.20.10">
    <property type="entry name" value="Alanine racemase"/>
    <property type="match status" value="1"/>
</dbReference>
<dbReference type="InterPro" id="IPR022643">
    <property type="entry name" value="De-COase2_C"/>
</dbReference>
<dbReference type="NCBIfam" id="TIGR01048">
    <property type="entry name" value="lysA"/>
    <property type="match status" value="1"/>
</dbReference>
<dbReference type="GO" id="GO:0008836">
    <property type="term" value="F:diaminopimelate decarboxylase activity"/>
    <property type="evidence" value="ECO:0007669"/>
    <property type="project" value="UniProtKB-UniRule"/>
</dbReference>
<feature type="binding site" evidence="5">
    <location>
        <position position="373"/>
    </location>
    <ligand>
        <name>pyridoxal 5'-phosphate</name>
        <dbReference type="ChEBI" id="CHEBI:597326"/>
    </ligand>
</feature>
<protein>
    <recommendedName>
        <fullName evidence="5 6">Diaminopimelate decarboxylase</fullName>
        <shortName evidence="5">DAP decarboxylase</shortName>
        <shortName evidence="5">DAPDC</shortName>
        <ecNumber evidence="5 6">4.1.1.20</ecNumber>
    </recommendedName>
</protein>
<feature type="binding site" evidence="5">
    <location>
        <position position="373"/>
    </location>
    <ligand>
        <name>substrate</name>
    </ligand>
</feature>
<evidence type="ECO:0000256" key="4">
    <source>
        <dbReference type="ARBA" id="ARBA00023239"/>
    </source>
</evidence>
<dbReference type="PRINTS" id="PR01179">
    <property type="entry name" value="ODADCRBXLASE"/>
</dbReference>
<proteinExistence type="inferred from homology"/>
<feature type="binding site" evidence="5">
    <location>
        <position position="345"/>
    </location>
    <ligand>
        <name>substrate</name>
    </ligand>
</feature>
<dbReference type="AlphaFoldDB" id="A0A060DJH8"/>
<keyword evidence="2 5" id="KW-0210">Decarboxylase</keyword>
<dbReference type="PANTHER" id="PTHR43727:SF2">
    <property type="entry name" value="GROUP IV DECARBOXYLASE"/>
    <property type="match status" value="1"/>
</dbReference>
<dbReference type="EC" id="4.1.1.20" evidence="5 6"/>
<dbReference type="Pfam" id="PF00278">
    <property type="entry name" value="Orn_DAP_Arg_deC"/>
    <property type="match status" value="1"/>
</dbReference>
<evidence type="ECO:0000256" key="6">
    <source>
        <dbReference type="NCBIfam" id="TIGR01048"/>
    </source>
</evidence>
<sequence length="421" mass="44612">MSAFAYRNGVMHAESVPLSTIAAEVGTPFYCYSTAALEAHYSAYAGAFAGQDADVCYAVKANSNLAVIRAFARLGAGADVVSGGEMRRALAGGIPAGKIIFSGVGKTREEMRAALEAGIHQINVESIPEVEALSEVAVSLGVTAPIAFRVNPDVDAKTHAKIATGKKENKFGVDYDHAREVYAQAAKLPGIRPVAIAVHIGSQLTDLAPFRAAYERVAALLHVLREDGHDITRLDLGGGLGIVYKHEAPPDIADYAAMVKSITGNLGCRISLEPGRSLVGNAGILVSRVIYLKQGLHRRFVIIDAAMNDLIRPTLYEAYHGIVPVTEPAKGAVTEPYDVVGPVCESGDTFALQRALPAMAPDELVAILSAGAYGAVMSSTYNTRPLIPEVLVNGDQFSVIRPRVSVEELLALDRVPGWLKA</sequence>
<geneLocation type="plasmid" evidence="11 12">
    <name>AbAZ39_p1</name>
</geneLocation>
<dbReference type="PROSITE" id="PS00879">
    <property type="entry name" value="ODR_DC_2_2"/>
    <property type="match status" value="1"/>
</dbReference>
<accession>A0A060DJH8</accession>
<keyword evidence="5" id="KW-0028">Amino-acid biosynthesis</keyword>
<dbReference type="PRINTS" id="PR01181">
    <property type="entry name" value="DAPDCRBXLASE"/>
</dbReference>
<dbReference type="HAMAP" id="MF_02120">
    <property type="entry name" value="LysA"/>
    <property type="match status" value="1"/>
</dbReference>
<evidence type="ECO:0000259" key="10">
    <source>
        <dbReference type="Pfam" id="PF02784"/>
    </source>
</evidence>
<evidence type="ECO:0000256" key="3">
    <source>
        <dbReference type="ARBA" id="ARBA00022898"/>
    </source>
</evidence>
<dbReference type="Gene3D" id="2.40.37.10">
    <property type="entry name" value="Lyase, Ornithine Decarboxylase, Chain A, domain 1"/>
    <property type="match status" value="1"/>
</dbReference>
<dbReference type="InterPro" id="IPR029066">
    <property type="entry name" value="PLP-binding_barrel"/>
</dbReference>
<dbReference type="FunFam" id="3.20.20.10:FF:000003">
    <property type="entry name" value="Diaminopimelate decarboxylase"/>
    <property type="match status" value="1"/>
</dbReference>
<comment type="similarity">
    <text evidence="5">Belongs to the Orn/Lys/Arg decarboxylase class-II family. LysA subfamily.</text>
</comment>
<keyword evidence="5 8" id="KW-0457">Lysine biosynthesis</keyword>
<dbReference type="RefSeq" id="WP_040134480.1">
    <property type="nucleotide sequence ID" value="NZ_CP007794.1"/>
</dbReference>
<feature type="binding site" evidence="5">
    <location>
        <position position="316"/>
    </location>
    <ligand>
        <name>substrate</name>
    </ligand>
</feature>
<dbReference type="Pfam" id="PF02784">
    <property type="entry name" value="Orn_Arg_deC_N"/>
    <property type="match status" value="1"/>
</dbReference>
<comment type="subunit">
    <text evidence="5">Homodimer.</text>
</comment>
<reference evidence="11 12" key="1">
    <citation type="journal article" date="2014" name="Genome Announc.">
        <title>Complete Genome Sequence of the Model Rhizosphere Strain Azospirillum brasilense Az39, Successfully Applied in Agriculture.</title>
        <authorList>
            <person name="Rivera D."/>
            <person name="Revale S."/>
            <person name="Molina R."/>
            <person name="Gualpa J."/>
            <person name="Puente M."/>
            <person name="Maroniche G."/>
            <person name="Paris G."/>
            <person name="Baker D."/>
            <person name="Clavijo B."/>
            <person name="McLay K."/>
            <person name="Spaepen S."/>
            <person name="Perticari A."/>
            <person name="Vazquez M."/>
            <person name="Wisniewski-Dye F."/>
            <person name="Watkins C."/>
            <person name="Martinez-Abarca F."/>
            <person name="Vanderleyden J."/>
            <person name="Cassan F."/>
        </authorList>
    </citation>
    <scope>NUCLEOTIDE SEQUENCE [LARGE SCALE GENOMIC DNA]</scope>
    <source>
        <strain evidence="11 12">Az39</strain>
        <plasmid evidence="11">AbAZ39_p1</plasmid>
    </source>
</reference>
<evidence type="ECO:0000313" key="12">
    <source>
        <dbReference type="Proteomes" id="UP000027186"/>
    </source>
</evidence>
<feature type="binding site" evidence="5">
    <location>
        <begin position="273"/>
        <end position="276"/>
    </location>
    <ligand>
        <name>pyridoxal 5'-phosphate</name>
        <dbReference type="ChEBI" id="CHEBI:597326"/>
    </ligand>
</feature>
<dbReference type="InterPro" id="IPR002986">
    <property type="entry name" value="DAP_deCOOHase_LysA"/>
</dbReference>
<dbReference type="SUPFAM" id="SSF51419">
    <property type="entry name" value="PLP-binding barrel"/>
    <property type="match status" value="1"/>
</dbReference>
<gene>
    <name evidence="5" type="primary">lysA</name>
    <name evidence="11" type="ORF">ABAZ39_20150</name>
</gene>
<feature type="modified residue" description="N6-(pyridoxal phosphate)lysine" evidence="5 7">
    <location>
        <position position="60"/>
    </location>
</feature>
<feature type="binding site" evidence="5">
    <location>
        <position position="312"/>
    </location>
    <ligand>
        <name>substrate</name>
    </ligand>
</feature>
<dbReference type="GO" id="GO:0030170">
    <property type="term" value="F:pyridoxal phosphate binding"/>
    <property type="evidence" value="ECO:0007669"/>
    <property type="project" value="UniProtKB-UniRule"/>
</dbReference>
<evidence type="ECO:0000259" key="9">
    <source>
        <dbReference type="Pfam" id="PF00278"/>
    </source>
</evidence>
<dbReference type="InterPro" id="IPR022644">
    <property type="entry name" value="De-COase2_N"/>
</dbReference>
<evidence type="ECO:0000256" key="2">
    <source>
        <dbReference type="ARBA" id="ARBA00022793"/>
    </source>
</evidence>
<dbReference type="PANTHER" id="PTHR43727">
    <property type="entry name" value="DIAMINOPIMELATE DECARBOXYLASE"/>
    <property type="match status" value="1"/>
</dbReference>
<comment type="catalytic activity">
    <reaction evidence="5 8">
        <text>meso-2,6-diaminopimelate + H(+) = L-lysine + CO2</text>
        <dbReference type="Rhea" id="RHEA:15101"/>
        <dbReference type="ChEBI" id="CHEBI:15378"/>
        <dbReference type="ChEBI" id="CHEBI:16526"/>
        <dbReference type="ChEBI" id="CHEBI:32551"/>
        <dbReference type="ChEBI" id="CHEBI:57791"/>
        <dbReference type="EC" id="4.1.1.20"/>
    </reaction>
</comment>
<dbReference type="CDD" id="cd06828">
    <property type="entry name" value="PLPDE_III_DapDC"/>
    <property type="match status" value="1"/>
</dbReference>
<feature type="binding site" evidence="5">
    <location>
        <position position="276"/>
    </location>
    <ligand>
        <name>substrate</name>
    </ligand>
</feature>
<evidence type="ECO:0000256" key="1">
    <source>
        <dbReference type="ARBA" id="ARBA00001933"/>
    </source>
</evidence>
<dbReference type="KEGG" id="abq:ABAZ39_20150"/>
<evidence type="ECO:0000313" key="11">
    <source>
        <dbReference type="EMBL" id="AIB14236.1"/>
    </source>
</evidence>
<feature type="active site" description="Proton donor" evidence="7">
    <location>
        <position position="344"/>
    </location>
</feature>
<evidence type="ECO:0000256" key="7">
    <source>
        <dbReference type="PIRSR" id="PIRSR600183-50"/>
    </source>
</evidence>
<evidence type="ECO:0000256" key="8">
    <source>
        <dbReference type="RuleBase" id="RU003738"/>
    </source>
</evidence>
<name>A0A060DJH8_9PROT</name>
<dbReference type="GO" id="GO:0009089">
    <property type="term" value="P:lysine biosynthetic process via diaminopimelate"/>
    <property type="evidence" value="ECO:0007669"/>
    <property type="project" value="UniProtKB-UniRule"/>
</dbReference>
<dbReference type="UniPathway" id="UPA00034">
    <property type="reaction ID" value="UER00027"/>
</dbReference>
<dbReference type="Proteomes" id="UP000027186">
    <property type="component" value="Plasmid AbAZ39_p1"/>
</dbReference>
<feature type="domain" description="Orn/DAP/Arg decarboxylase 2 N-terminal" evidence="10">
    <location>
        <begin position="36"/>
        <end position="279"/>
    </location>
</feature>
<feature type="binding site" evidence="5">
    <location>
        <position position="239"/>
    </location>
    <ligand>
        <name>pyridoxal 5'-phosphate</name>
        <dbReference type="ChEBI" id="CHEBI:597326"/>
    </ligand>
</feature>
<dbReference type="EMBL" id="CP007794">
    <property type="protein sequence ID" value="AIB14236.1"/>
    <property type="molecule type" value="Genomic_DNA"/>
</dbReference>
<comment type="function">
    <text evidence="5">Specifically catalyzes the decarboxylation of meso-diaminopimelate (meso-DAP) to L-lysine.</text>
</comment>
<comment type="cofactor">
    <cofactor evidence="1 5 7 8">
        <name>pyridoxal 5'-phosphate</name>
        <dbReference type="ChEBI" id="CHEBI:597326"/>
    </cofactor>
</comment>
<keyword evidence="11" id="KW-0614">Plasmid</keyword>
<keyword evidence="3 5" id="KW-0663">Pyridoxal phosphate</keyword>
<keyword evidence="4 5" id="KW-0456">Lyase</keyword>
<comment type="pathway">
    <text evidence="5 8">Amino-acid biosynthesis; L-lysine biosynthesis via DAP pathway; L-lysine from DL-2,6-diaminopimelate: step 1/1.</text>
</comment>
<organism evidence="11 12">
    <name type="scientific">Azospirillum argentinense</name>
    <dbReference type="NCBI Taxonomy" id="2970906"/>
    <lineage>
        <taxon>Bacteria</taxon>
        <taxon>Pseudomonadati</taxon>
        <taxon>Pseudomonadota</taxon>
        <taxon>Alphaproteobacteria</taxon>
        <taxon>Rhodospirillales</taxon>
        <taxon>Azospirillaceae</taxon>
        <taxon>Azospirillum</taxon>
    </lineage>
</organism>